<dbReference type="EMBL" id="HBHQ01008710">
    <property type="protein sequence ID" value="CAD9814029.1"/>
    <property type="molecule type" value="Transcribed_RNA"/>
</dbReference>
<dbReference type="AlphaFoldDB" id="A0A7S2UCQ4"/>
<dbReference type="PANTHER" id="PTHR43606">
    <property type="entry name" value="PHOSPHATASE, PUTATIVE (AFU_ORTHOLOGUE AFUA_6G08710)-RELATED"/>
    <property type="match status" value="1"/>
</dbReference>
<feature type="domain" description="PhoD-like phosphatase metallophosphatase" evidence="1">
    <location>
        <begin position="72"/>
        <end position="388"/>
    </location>
</feature>
<dbReference type="CDD" id="cd07389">
    <property type="entry name" value="MPP_PhoD"/>
    <property type="match status" value="1"/>
</dbReference>
<dbReference type="Pfam" id="PF09423">
    <property type="entry name" value="PhoD"/>
    <property type="match status" value="1"/>
</dbReference>
<dbReference type="InterPro" id="IPR052900">
    <property type="entry name" value="Phospholipid_Metab_Enz"/>
</dbReference>
<reference evidence="2" key="1">
    <citation type="submission" date="2021-01" db="EMBL/GenBank/DDBJ databases">
        <authorList>
            <person name="Corre E."/>
            <person name="Pelletier E."/>
            <person name="Niang G."/>
            <person name="Scheremetjew M."/>
            <person name="Finn R."/>
            <person name="Kale V."/>
            <person name="Holt S."/>
            <person name="Cochrane G."/>
            <person name="Meng A."/>
            <person name="Brown T."/>
            <person name="Cohen L."/>
        </authorList>
    </citation>
    <scope>NUCLEOTIDE SEQUENCE</scope>
    <source>
        <strain evidence="2">CCMP2084</strain>
    </source>
</reference>
<name>A0A7S2UCQ4_9STRA</name>
<organism evidence="2">
    <name type="scientific">Attheya septentrionalis</name>
    <dbReference type="NCBI Taxonomy" id="420275"/>
    <lineage>
        <taxon>Eukaryota</taxon>
        <taxon>Sar</taxon>
        <taxon>Stramenopiles</taxon>
        <taxon>Ochrophyta</taxon>
        <taxon>Bacillariophyta</taxon>
        <taxon>Coscinodiscophyceae</taxon>
        <taxon>Chaetocerotophycidae</taxon>
        <taxon>Chaetocerotales</taxon>
        <taxon>Attheyaceae</taxon>
        <taxon>Attheya</taxon>
    </lineage>
</organism>
<protein>
    <recommendedName>
        <fullName evidence="1">PhoD-like phosphatase metallophosphatase domain-containing protein</fullName>
    </recommendedName>
</protein>
<evidence type="ECO:0000259" key="1">
    <source>
        <dbReference type="Pfam" id="PF09423"/>
    </source>
</evidence>
<dbReference type="InterPro" id="IPR018946">
    <property type="entry name" value="PhoD-like_MPP"/>
</dbReference>
<dbReference type="InterPro" id="IPR038607">
    <property type="entry name" value="PhoD-like_sf"/>
</dbReference>
<dbReference type="Gene3D" id="3.60.21.70">
    <property type="entry name" value="PhoD-like phosphatase"/>
    <property type="match status" value="1"/>
</dbReference>
<dbReference type="SUPFAM" id="SSF56300">
    <property type="entry name" value="Metallo-dependent phosphatases"/>
    <property type="match status" value="1"/>
</dbReference>
<accession>A0A7S2UCQ4</accession>
<evidence type="ECO:0000313" key="2">
    <source>
        <dbReference type="EMBL" id="CAD9814029.1"/>
    </source>
</evidence>
<dbReference type="InterPro" id="IPR029052">
    <property type="entry name" value="Metallo-depent_PP-like"/>
</dbReference>
<gene>
    <name evidence="2" type="ORF">ASEP1449_LOCUS5854</name>
</gene>
<proteinExistence type="predicted"/>
<sequence length="420" mass="47014">MAGRLEVKIDATADYTSKTLITGLTPGTEYGFSIGARRGRFKTPSSDTKKVNFVFGSCLGGQGFGRNLADHPDGEGFPIMSAMLNYKPDFFYCNGDWIYADETIHPASPQDYNKDRTSFIPPGMDNLPAAIDLDSFRNRYKYNLEEPQLASFLASTPMWNTADDHEIRNDYGGKKMEQNKEEADIYHAGIQAFFEFWPLQGPPEEPKRLYRSASWGPNVDLFVLDTRSYRAVHVNEDDDDDKPQMAYILGAEQMKWLSEGLQNSKATWKFIGCSIPLSYKTGHMDSDGWSDGNTDTTSGAENEVFTLLEQIHTNQITGVVFLSGDVHHPFCHSYDPFHTGEPLFYEIASTPFQALCLPVTEVDMSFNPTVLYAEGELGGEKYFNFGHVTIDEDGNLAFNVRDKKGASMFELNLPAPSMAN</sequence>
<dbReference type="PANTHER" id="PTHR43606:SF1">
    <property type="entry name" value="PHOD-LIKE PHOSPHATASE METALLOPHOSPHATASE DOMAIN-CONTAINING PROTEIN"/>
    <property type="match status" value="1"/>
</dbReference>